<organism evidence="2 3">
    <name type="scientific">Helicobacter ibis</name>
    <dbReference type="NCBI Taxonomy" id="2962633"/>
    <lineage>
        <taxon>Bacteria</taxon>
        <taxon>Pseudomonadati</taxon>
        <taxon>Campylobacterota</taxon>
        <taxon>Epsilonproteobacteria</taxon>
        <taxon>Campylobacterales</taxon>
        <taxon>Helicobacteraceae</taxon>
        <taxon>Helicobacter</taxon>
    </lineage>
</organism>
<accession>A0ABT4VGM3</accession>
<evidence type="ECO:0000313" key="3">
    <source>
        <dbReference type="Proteomes" id="UP001210261"/>
    </source>
</evidence>
<keyword evidence="1" id="KW-0472">Membrane</keyword>
<dbReference type="RefSeq" id="WP_271021479.1">
    <property type="nucleotide sequence ID" value="NZ_JAQHXR010000002.1"/>
</dbReference>
<dbReference type="SUPFAM" id="SSF103190">
    <property type="entry name" value="Sensory domain-like"/>
    <property type="match status" value="1"/>
</dbReference>
<keyword evidence="1" id="KW-0812">Transmembrane</keyword>
<sequence length="374" mass="41690">MNSLKLKLAIIASVFSAISLIVLGIVSFNSSKNILLEEEQNAEIQRVNASSKMVESFYNEKVNGFQQWILYLDNLPIHNINSQESIIENIAPNLTILKKLGALSAFFGLPNGDIIISSAVSDQEKRAFDILDGKQVKGTEKQWYKEAIRRNDIYITPVYEDELTKLPCISIVKAFYKGDTLIGVFGIDIALSAINDSLSGMAVENGELMIMDANQVPVISSKLAQNQLQKTEEHDILFNNSKQVGNLKTFEYVNPQNHDSLGVCNNIENFYGTSYSICSSADLYYINQKVNAGLINQAIMVLVLIIATIAVLYLIISRYLNPLYTIQQGLLSFFKYINYESKQAPKPIAITSNDEFGSMAKAINDNIQRTQNAL</sequence>
<dbReference type="Pfam" id="PF22673">
    <property type="entry name" value="MCP-like_PDC_1"/>
    <property type="match status" value="1"/>
</dbReference>
<protein>
    <submittedName>
        <fullName evidence="2">Cache domain-containing protein</fullName>
    </submittedName>
</protein>
<feature type="transmembrane region" description="Helical" evidence="1">
    <location>
        <begin position="294"/>
        <end position="316"/>
    </location>
</feature>
<proteinExistence type="predicted"/>
<reference evidence="2 3" key="1">
    <citation type="submission" date="2023-01" db="EMBL/GenBank/DDBJ databases">
        <title>Description of Helicobacter ibis sp. nov. isolated from faecal droppings of black-faced ibis (Theristicus melanopis).</title>
        <authorList>
            <person name="Lopez-Cantillo M."/>
            <person name="Vidal-Veuthey B."/>
            <person name="Mella A."/>
            <person name="De La Haba R."/>
            <person name="Collado L."/>
        </authorList>
    </citation>
    <scope>NUCLEOTIDE SEQUENCE [LARGE SCALE GENOMIC DNA]</scope>
    <source>
        <strain evidence="2 3">A82</strain>
    </source>
</reference>
<evidence type="ECO:0000313" key="2">
    <source>
        <dbReference type="EMBL" id="MDA3969176.1"/>
    </source>
</evidence>
<feature type="non-terminal residue" evidence="2">
    <location>
        <position position="374"/>
    </location>
</feature>
<keyword evidence="3" id="KW-1185">Reference proteome</keyword>
<gene>
    <name evidence="2" type="ORF">PF021_05735</name>
</gene>
<evidence type="ECO:0000256" key="1">
    <source>
        <dbReference type="SAM" id="Phobius"/>
    </source>
</evidence>
<dbReference type="Proteomes" id="UP001210261">
    <property type="component" value="Unassembled WGS sequence"/>
</dbReference>
<keyword evidence="1" id="KW-1133">Transmembrane helix</keyword>
<dbReference type="EMBL" id="JAQHXR010000002">
    <property type="protein sequence ID" value="MDA3969176.1"/>
    <property type="molecule type" value="Genomic_DNA"/>
</dbReference>
<dbReference type="InterPro" id="IPR029151">
    <property type="entry name" value="Sensor-like_sf"/>
</dbReference>
<dbReference type="Gene3D" id="3.30.450.20">
    <property type="entry name" value="PAS domain"/>
    <property type="match status" value="2"/>
</dbReference>
<comment type="caution">
    <text evidence="2">The sequence shown here is derived from an EMBL/GenBank/DDBJ whole genome shotgun (WGS) entry which is preliminary data.</text>
</comment>
<name>A0ABT4VGM3_9HELI</name>